<organism evidence="2 3">
    <name type="scientific">Labilithrix luteola</name>
    <dbReference type="NCBI Taxonomy" id="1391654"/>
    <lineage>
        <taxon>Bacteria</taxon>
        <taxon>Pseudomonadati</taxon>
        <taxon>Myxococcota</taxon>
        <taxon>Polyangia</taxon>
        <taxon>Polyangiales</taxon>
        <taxon>Labilitrichaceae</taxon>
        <taxon>Labilithrix</taxon>
    </lineage>
</organism>
<evidence type="ECO:0000256" key="1">
    <source>
        <dbReference type="SAM" id="MobiDB-lite"/>
    </source>
</evidence>
<protein>
    <submittedName>
        <fullName evidence="2">Uncharacterized protein</fullName>
    </submittedName>
</protein>
<feature type="region of interest" description="Disordered" evidence="1">
    <location>
        <begin position="116"/>
        <end position="136"/>
    </location>
</feature>
<dbReference type="Proteomes" id="UP000064967">
    <property type="component" value="Chromosome"/>
</dbReference>
<evidence type="ECO:0000313" key="2">
    <source>
        <dbReference type="EMBL" id="AKU97624.1"/>
    </source>
</evidence>
<accession>A0A0K1PWW1</accession>
<dbReference type="Pfam" id="PF22668">
    <property type="entry name" value="DUF7009"/>
    <property type="match status" value="1"/>
</dbReference>
<dbReference type="EMBL" id="CP012333">
    <property type="protein sequence ID" value="AKU97624.1"/>
    <property type="molecule type" value="Genomic_DNA"/>
</dbReference>
<dbReference type="InterPro" id="IPR053825">
    <property type="entry name" value="DUF7009"/>
</dbReference>
<keyword evidence="3" id="KW-1185">Reference proteome</keyword>
<dbReference type="AlphaFoldDB" id="A0A0K1PWW1"/>
<name>A0A0K1PWW1_9BACT</name>
<evidence type="ECO:0000313" key="3">
    <source>
        <dbReference type="Proteomes" id="UP000064967"/>
    </source>
</evidence>
<gene>
    <name evidence="2" type="ORF">AKJ09_04288</name>
</gene>
<reference evidence="2 3" key="1">
    <citation type="submission" date="2015-08" db="EMBL/GenBank/DDBJ databases">
        <authorList>
            <person name="Babu N.S."/>
            <person name="Beckwith C.J."/>
            <person name="Beseler K.G."/>
            <person name="Brison A."/>
            <person name="Carone J.V."/>
            <person name="Caskin T.P."/>
            <person name="Diamond M."/>
            <person name="Durham M.E."/>
            <person name="Foxe J.M."/>
            <person name="Go M."/>
            <person name="Henderson B.A."/>
            <person name="Jones I.B."/>
            <person name="McGettigan J.A."/>
            <person name="Micheletti S.J."/>
            <person name="Nasrallah M.E."/>
            <person name="Ortiz D."/>
            <person name="Piller C.R."/>
            <person name="Privatt S.R."/>
            <person name="Schneider S.L."/>
            <person name="Sharp S."/>
            <person name="Smith T.C."/>
            <person name="Stanton J.D."/>
            <person name="Ullery H.E."/>
            <person name="Wilson R.J."/>
            <person name="Serrano M.G."/>
            <person name="Buck G."/>
            <person name="Lee V."/>
            <person name="Wang Y."/>
            <person name="Carvalho R."/>
            <person name="Voegtly L."/>
            <person name="Shi R."/>
            <person name="Duckworth R."/>
            <person name="Johnson A."/>
            <person name="Loviza R."/>
            <person name="Walstead R."/>
            <person name="Shah Z."/>
            <person name="Kiflezghi M."/>
            <person name="Wade K."/>
            <person name="Ball S.L."/>
            <person name="Bradley K.W."/>
            <person name="Asai D.J."/>
            <person name="Bowman C.A."/>
            <person name="Russell D.A."/>
            <person name="Pope W.H."/>
            <person name="Jacobs-Sera D."/>
            <person name="Hendrix R.W."/>
            <person name="Hatfull G.F."/>
        </authorList>
    </citation>
    <scope>NUCLEOTIDE SEQUENCE [LARGE SCALE GENOMIC DNA]</scope>
    <source>
        <strain evidence="2 3">DSM 27648</strain>
    </source>
</reference>
<dbReference type="STRING" id="1391654.AKJ09_04288"/>
<sequence length="136" mass="14708">MSAMKLRLRDDSVRLRLTRSEVQAVAERRPVRGVVRFGSGRFSYVLESTNAVERISATFASGSNEATITVRVPHALAKTWAEGDEVGMEGSVSIGPGQGELAILVEKDFACLTQRGEDESDMYPHPAAAKRPNGAC</sequence>
<proteinExistence type="predicted"/>
<dbReference type="KEGG" id="llu:AKJ09_04288"/>